<dbReference type="Gene3D" id="1.10.357.10">
    <property type="entry name" value="Tetracycline Repressor, domain 2"/>
    <property type="match status" value="1"/>
</dbReference>
<keyword evidence="1" id="KW-0805">Transcription regulation</keyword>
<dbReference type="AlphaFoldDB" id="A0A2W2EMS1"/>
<evidence type="ECO:0000256" key="2">
    <source>
        <dbReference type="ARBA" id="ARBA00023163"/>
    </source>
</evidence>
<evidence type="ECO:0000313" key="5">
    <source>
        <dbReference type="Proteomes" id="UP000248544"/>
    </source>
</evidence>
<feature type="domain" description="HTH-type transcriptional regulator MT1864/Rv1816-like C-terminal" evidence="3">
    <location>
        <begin position="2"/>
        <end position="63"/>
    </location>
</feature>
<gene>
    <name evidence="4" type="ORF">C1I98_34500</name>
</gene>
<comment type="caution">
    <text evidence="4">The sequence shown here is derived from an EMBL/GenBank/DDBJ whole genome shotgun (WGS) entry which is preliminary data.</text>
</comment>
<dbReference type="Proteomes" id="UP000248544">
    <property type="component" value="Unassembled WGS sequence"/>
</dbReference>
<dbReference type="RefSeq" id="WP_199537445.1">
    <property type="nucleotide sequence ID" value="NZ_POUA01000454.1"/>
</dbReference>
<name>A0A2W2EMS1_9ACTN</name>
<dbReference type="InterPro" id="IPR025996">
    <property type="entry name" value="MT1864/Rv1816-like_C"/>
</dbReference>
<sequence>LILLGILDEMARAGALAPGRGGDAVWSCWAVVHGMAELCVHGPLQGLPRQETDRLAGQTLDTLIASLTRDVHR</sequence>
<proteinExistence type="predicted"/>
<protein>
    <submittedName>
        <fullName evidence="4">TetR family transcriptional regulator</fullName>
    </submittedName>
</protein>
<organism evidence="4 5">
    <name type="scientific">Spongiactinospora gelatinilytica</name>
    <dbReference type="NCBI Taxonomy" id="2666298"/>
    <lineage>
        <taxon>Bacteria</taxon>
        <taxon>Bacillati</taxon>
        <taxon>Actinomycetota</taxon>
        <taxon>Actinomycetes</taxon>
        <taxon>Streptosporangiales</taxon>
        <taxon>Streptosporangiaceae</taxon>
        <taxon>Spongiactinospora</taxon>
    </lineage>
</organism>
<evidence type="ECO:0000259" key="3">
    <source>
        <dbReference type="Pfam" id="PF13305"/>
    </source>
</evidence>
<accession>A0A2W2EMS1</accession>
<keyword evidence="5" id="KW-1185">Reference proteome</keyword>
<feature type="non-terminal residue" evidence="4">
    <location>
        <position position="1"/>
    </location>
</feature>
<reference evidence="4 5" key="1">
    <citation type="submission" date="2018-01" db="EMBL/GenBank/DDBJ databases">
        <title>Draft genome sequence of Sphaerisporangium sp. 7K107.</title>
        <authorList>
            <person name="Sahin N."/>
            <person name="Saygin H."/>
            <person name="Ay H."/>
        </authorList>
    </citation>
    <scope>NUCLEOTIDE SEQUENCE [LARGE SCALE GENOMIC DNA]</scope>
    <source>
        <strain evidence="4 5">7K107</strain>
    </source>
</reference>
<dbReference type="EMBL" id="POUA01000454">
    <property type="protein sequence ID" value="PZG25592.1"/>
    <property type="molecule type" value="Genomic_DNA"/>
</dbReference>
<dbReference type="Pfam" id="PF13305">
    <property type="entry name" value="TetR_C_33"/>
    <property type="match status" value="1"/>
</dbReference>
<dbReference type="InterPro" id="IPR036271">
    <property type="entry name" value="Tet_transcr_reg_TetR-rel_C_sf"/>
</dbReference>
<dbReference type="SUPFAM" id="SSF48498">
    <property type="entry name" value="Tetracyclin repressor-like, C-terminal domain"/>
    <property type="match status" value="1"/>
</dbReference>
<keyword evidence="2" id="KW-0804">Transcription</keyword>
<evidence type="ECO:0000313" key="4">
    <source>
        <dbReference type="EMBL" id="PZG25592.1"/>
    </source>
</evidence>
<evidence type="ECO:0000256" key="1">
    <source>
        <dbReference type="ARBA" id="ARBA00023015"/>
    </source>
</evidence>